<protein>
    <submittedName>
        <fullName evidence="1">Uncharacterized protein</fullName>
    </submittedName>
</protein>
<name>A0A7S8HG60_9BACI</name>
<dbReference type="EMBL" id="CP049742">
    <property type="protein sequence ID" value="QPC47543.1"/>
    <property type="molecule type" value="Genomic_DNA"/>
</dbReference>
<dbReference type="RefSeq" id="WP_239672213.1">
    <property type="nucleotide sequence ID" value="NZ_CP049742.1"/>
</dbReference>
<proteinExistence type="predicted"/>
<reference evidence="1 2" key="1">
    <citation type="submission" date="2019-07" db="EMBL/GenBank/DDBJ databases">
        <title>Genome sequence of 2 isolates from Red Sea Mangroves.</title>
        <authorList>
            <person name="Sefrji F."/>
            <person name="Michoud G."/>
            <person name="Merlino G."/>
            <person name="Daffonchio D."/>
        </authorList>
    </citation>
    <scope>NUCLEOTIDE SEQUENCE [LARGE SCALE GENOMIC DNA]</scope>
    <source>
        <strain evidence="1 2">R1DC41</strain>
    </source>
</reference>
<keyword evidence="2" id="KW-1185">Reference proteome</keyword>
<dbReference type="AlphaFoldDB" id="A0A7S8HG60"/>
<dbReference type="KEGG" id="mcui:G8O30_11575"/>
<evidence type="ECO:0000313" key="2">
    <source>
        <dbReference type="Proteomes" id="UP000593626"/>
    </source>
</evidence>
<organism evidence="1 2">
    <name type="scientific">Mangrovibacillus cuniculi</name>
    <dbReference type="NCBI Taxonomy" id="2593652"/>
    <lineage>
        <taxon>Bacteria</taxon>
        <taxon>Bacillati</taxon>
        <taxon>Bacillota</taxon>
        <taxon>Bacilli</taxon>
        <taxon>Bacillales</taxon>
        <taxon>Bacillaceae</taxon>
        <taxon>Mangrovibacillus</taxon>
    </lineage>
</organism>
<sequence>MCSRRPFFHKEGYHYCHCGNENYEITIYRQAGIGTSDKDVLAELGYSYYAGYKDGKFIYEDLGTEEYFVGYSLNYMTKDC</sequence>
<dbReference type="Proteomes" id="UP000593626">
    <property type="component" value="Chromosome"/>
</dbReference>
<evidence type="ECO:0000313" key="1">
    <source>
        <dbReference type="EMBL" id="QPC47543.1"/>
    </source>
</evidence>
<accession>A0A7S8HG60</accession>
<gene>
    <name evidence="1" type="ORF">G8O30_11575</name>
</gene>